<dbReference type="GO" id="GO:0005524">
    <property type="term" value="F:ATP binding"/>
    <property type="evidence" value="ECO:0007669"/>
    <property type="project" value="UniProtKB-UniRule"/>
</dbReference>
<evidence type="ECO:0000256" key="2">
    <source>
        <dbReference type="ARBA" id="ARBA00022840"/>
    </source>
</evidence>
<dbReference type="GO" id="GO:0051015">
    <property type="term" value="F:actin filament binding"/>
    <property type="evidence" value="ECO:0007669"/>
    <property type="project" value="TreeGrafter"/>
</dbReference>
<reference evidence="8 9" key="1">
    <citation type="submission" date="2018-11" db="EMBL/GenBank/DDBJ databases">
        <authorList>
            <person name="Lopez-Roques C."/>
            <person name="Donnadieu C."/>
            <person name="Bouchez O."/>
            <person name="Klopp C."/>
            <person name="Cabau C."/>
            <person name="Zahm M."/>
        </authorList>
    </citation>
    <scope>NUCLEOTIDE SEQUENCE [LARGE SCALE GENOMIC DNA]</scope>
    <source>
        <strain evidence="8">RS831</strain>
        <tissue evidence="8">Whole body</tissue>
    </source>
</reference>
<evidence type="ECO:0000256" key="3">
    <source>
        <dbReference type="ARBA" id="ARBA00023123"/>
    </source>
</evidence>
<dbReference type="InterPro" id="IPR001609">
    <property type="entry name" value="Myosin_head_motor_dom-like"/>
</dbReference>
<feature type="domain" description="Myosin motor" evidence="7">
    <location>
        <begin position="89"/>
        <end position="362"/>
    </location>
</feature>
<dbReference type="GO" id="GO:0005654">
    <property type="term" value="C:nucleoplasm"/>
    <property type="evidence" value="ECO:0007669"/>
    <property type="project" value="TreeGrafter"/>
</dbReference>
<evidence type="ECO:0000256" key="4">
    <source>
        <dbReference type="ARBA" id="ARBA00023175"/>
    </source>
</evidence>
<feature type="binding site" evidence="5">
    <location>
        <begin position="178"/>
        <end position="185"/>
    </location>
    <ligand>
        <name>ATP</name>
        <dbReference type="ChEBI" id="CHEBI:30616"/>
    </ligand>
</feature>
<dbReference type="PANTHER" id="PTHR47335:SF1">
    <property type="entry name" value="UNCONVENTIONAL MYOSIN-XVI"/>
    <property type="match status" value="1"/>
</dbReference>
<dbReference type="PANTHER" id="PTHR47335">
    <property type="entry name" value="UNCONVENTIONAL MYOSIN-XVI"/>
    <property type="match status" value="1"/>
</dbReference>
<dbReference type="EMBL" id="CM012448">
    <property type="protein sequence ID" value="RVE66145.1"/>
    <property type="molecule type" value="Genomic_DNA"/>
</dbReference>
<dbReference type="GO" id="GO:0003774">
    <property type="term" value="F:cytoskeletal motor activity"/>
    <property type="evidence" value="ECO:0007669"/>
    <property type="project" value="UniProtKB-UniRule"/>
</dbReference>
<protein>
    <recommendedName>
        <fullName evidence="7">Myosin motor domain-containing protein</fullName>
    </recommendedName>
</protein>
<dbReference type="AlphaFoldDB" id="A0A437CTB0"/>
<keyword evidence="5" id="KW-0009">Actin-binding</keyword>
<evidence type="ECO:0000256" key="1">
    <source>
        <dbReference type="ARBA" id="ARBA00022741"/>
    </source>
</evidence>
<dbReference type="InterPro" id="IPR036961">
    <property type="entry name" value="Kinesin_motor_dom_sf"/>
</dbReference>
<keyword evidence="9" id="KW-1185">Reference proteome</keyword>
<comment type="similarity">
    <text evidence="5">Belongs to the TRAFAC class myosin-kinesin ATPase superfamily. Myosin family.</text>
</comment>
<dbReference type="GO" id="GO:2000134">
    <property type="term" value="P:negative regulation of G1/S transition of mitotic cell cycle"/>
    <property type="evidence" value="ECO:0007669"/>
    <property type="project" value="TreeGrafter"/>
</dbReference>
<feature type="region of interest" description="Disordered" evidence="6">
    <location>
        <begin position="1"/>
        <end position="32"/>
    </location>
</feature>
<reference evidence="8 9" key="2">
    <citation type="submission" date="2019-01" db="EMBL/GenBank/DDBJ databases">
        <title>A chromosome length genome reference of the Java medaka (oryzias javanicus).</title>
        <authorList>
            <person name="Herpin A."/>
            <person name="Takehana Y."/>
            <person name="Naruse K."/>
            <person name="Ansai S."/>
            <person name="Kawaguchi M."/>
        </authorList>
    </citation>
    <scope>NUCLEOTIDE SEQUENCE [LARGE SCALE GENOMIC DNA]</scope>
    <source>
        <strain evidence="8">RS831</strain>
        <tissue evidence="8">Whole body</tissue>
    </source>
</reference>
<evidence type="ECO:0000313" key="8">
    <source>
        <dbReference type="EMBL" id="RVE66145.1"/>
    </source>
</evidence>
<sequence>MEEVKKKKEAVEQRQEPEGRQADETVTEDRRKEVKDVWYEAGTVWFVHKDGFTRATQLKPDEGTPDLPQGRVRVRLETDGSLHDVSELEVEKDLSDLQCVNESAVLHTLTNRAKANMPLTNAGPNLVSLWPLQSHSKTPKLRRGDAAWDAPPALGELVKRLYISMVGTRRDHCVCALGRSGTGKTAACQAFTLALLKQAGTAAGGFSAERVQAMFTVLRSFGCVGSQQSDASSRFAMVFSLDFNHAGQAAAGHLQTMMLDKWKVCQKTPGESNFLVFTQMLAGISTEMRTELQLHQLPGSNSFGIVHPTKVEEKQRSVGFTKLLAAWKRWASPPGSRKPSGTFWLGFTINRSAQETRQDLHS</sequence>
<dbReference type="GO" id="GO:0016459">
    <property type="term" value="C:myosin complex"/>
    <property type="evidence" value="ECO:0007669"/>
    <property type="project" value="UniProtKB-KW"/>
</dbReference>
<proteinExistence type="inferred from homology"/>
<keyword evidence="2 5" id="KW-0067">ATP-binding</keyword>
<dbReference type="Gene3D" id="3.40.850.10">
    <property type="entry name" value="Kinesin motor domain"/>
    <property type="match status" value="1"/>
</dbReference>
<dbReference type="InterPro" id="IPR027417">
    <property type="entry name" value="P-loop_NTPase"/>
</dbReference>
<keyword evidence="4 5" id="KW-0505">Motor protein</keyword>
<dbReference type="PROSITE" id="PS51456">
    <property type="entry name" value="MYOSIN_MOTOR"/>
    <property type="match status" value="1"/>
</dbReference>
<accession>A0A437CTB0</accession>
<dbReference type="SUPFAM" id="SSF52540">
    <property type="entry name" value="P-loop containing nucleoside triphosphate hydrolases"/>
    <property type="match status" value="1"/>
</dbReference>
<evidence type="ECO:0000313" key="9">
    <source>
        <dbReference type="Proteomes" id="UP000283210"/>
    </source>
</evidence>
<name>A0A437CTB0_ORYJA</name>
<dbReference type="Pfam" id="PF00063">
    <property type="entry name" value="Myosin_head"/>
    <property type="match status" value="1"/>
</dbReference>
<dbReference type="OrthoDB" id="8948574at2759"/>
<keyword evidence="1 5" id="KW-0547">Nucleotide-binding</keyword>
<dbReference type="InterPro" id="IPR052838">
    <property type="entry name" value="Myosin-XVI"/>
</dbReference>
<dbReference type="Proteomes" id="UP000283210">
    <property type="component" value="Chromosome 12"/>
</dbReference>
<dbReference type="GO" id="GO:0043491">
    <property type="term" value="P:phosphatidylinositol 3-kinase/protein kinase B signal transduction"/>
    <property type="evidence" value="ECO:0007669"/>
    <property type="project" value="TreeGrafter"/>
</dbReference>
<evidence type="ECO:0000259" key="7">
    <source>
        <dbReference type="PROSITE" id="PS51456"/>
    </source>
</evidence>
<gene>
    <name evidence="8" type="ORF">OJAV_G00123610</name>
</gene>
<keyword evidence="3 5" id="KW-0518">Myosin</keyword>
<dbReference type="GO" id="GO:0019903">
    <property type="term" value="F:protein phosphatase binding"/>
    <property type="evidence" value="ECO:0007669"/>
    <property type="project" value="TreeGrafter"/>
</dbReference>
<evidence type="ECO:0000256" key="6">
    <source>
        <dbReference type="SAM" id="MobiDB-lite"/>
    </source>
</evidence>
<organism evidence="8 9">
    <name type="scientific">Oryzias javanicus</name>
    <name type="common">Javanese ricefish</name>
    <name type="synonym">Aplocheilus javanicus</name>
    <dbReference type="NCBI Taxonomy" id="123683"/>
    <lineage>
        <taxon>Eukaryota</taxon>
        <taxon>Metazoa</taxon>
        <taxon>Chordata</taxon>
        <taxon>Craniata</taxon>
        <taxon>Vertebrata</taxon>
        <taxon>Euteleostomi</taxon>
        <taxon>Actinopterygii</taxon>
        <taxon>Neopterygii</taxon>
        <taxon>Teleostei</taxon>
        <taxon>Neoteleostei</taxon>
        <taxon>Acanthomorphata</taxon>
        <taxon>Ovalentaria</taxon>
        <taxon>Atherinomorphae</taxon>
        <taxon>Beloniformes</taxon>
        <taxon>Adrianichthyidae</taxon>
        <taxon>Oryziinae</taxon>
        <taxon>Oryzias</taxon>
    </lineage>
</organism>
<comment type="caution">
    <text evidence="5">Lacks conserved residue(s) required for the propagation of feature annotation.</text>
</comment>
<dbReference type="GO" id="GO:0048471">
    <property type="term" value="C:perinuclear region of cytoplasm"/>
    <property type="evidence" value="ECO:0007669"/>
    <property type="project" value="TreeGrafter"/>
</dbReference>
<evidence type="ECO:0000256" key="5">
    <source>
        <dbReference type="PROSITE-ProRule" id="PRU00782"/>
    </source>
</evidence>
<dbReference type="GO" id="GO:0048812">
    <property type="term" value="P:neuron projection morphogenesis"/>
    <property type="evidence" value="ECO:0007669"/>
    <property type="project" value="TreeGrafter"/>
</dbReference>